<dbReference type="EMBL" id="JABBGC010000003">
    <property type="protein sequence ID" value="NML40852.1"/>
    <property type="molecule type" value="Genomic_DNA"/>
</dbReference>
<name>A0A848GUL2_9BACT</name>
<accession>A0A848GUL2</accession>
<keyword evidence="2" id="KW-1185">Reference proteome</keyword>
<evidence type="ECO:0000313" key="1">
    <source>
        <dbReference type="EMBL" id="NML40852.1"/>
    </source>
</evidence>
<dbReference type="Proteomes" id="UP000583266">
    <property type="component" value="Unassembled WGS sequence"/>
</dbReference>
<sequence>MQIELSKEKLNSLCTKAKESLSACISDKENEFLREELGVPWTSVLVMDSGVKIAFSGMITETYTVEVYLKLYVAGEQIGEYTYYEDEKGVPQDDSFVLY</sequence>
<dbReference type="AlphaFoldDB" id="A0A848GUL2"/>
<dbReference type="RefSeq" id="WP_169227925.1">
    <property type="nucleotide sequence ID" value="NZ_JABBGC010000003.1"/>
</dbReference>
<comment type="caution">
    <text evidence="1">The sequence shown here is derived from an EMBL/GenBank/DDBJ whole genome shotgun (WGS) entry which is preliminary data.</text>
</comment>
<reference evidence="1 2" key="1">
    <citation type="submission" date="2020-04" db="EMBL/GenBank/DDBJ databases">
        <title>Chitinophaga sp. G-6-1-13 sp. nov., isolated from soil.</title>
        <authorList>
            <person name="Dahal R.H."/>
            <person name="Chaudhary D.K."/>
        </authorList>
    </citation>
    <scope>NUCLEOTIDE SEQUENCE [LARGE SCALE GENOMIC DNA]</scope>
    <source>
        <strain evidence="1 2">G-6-1-13</strain>
    </source>
</reference>
<proteinExistence type="predicted"/>
<organism evidence="1 2">
    <name type="scientific">Chitinophaga fulva</name>
    <dbReference type="NCBI Taxonomy" id="2728842"/>
    <lineage>
        <taxon>Bacteria</taxon>
        <taxon>Pseudomonadati</taxon>
        <taxon>Bacteroidota</taxon>
        <taxon>Chitinophagia</taxon>
        <taxon>Chitinophagales</taxon>
        <taxon>Chitinophagaceae</taxon>
        <taxon>Chitinophaga</taxon>
    </lineage>
</organism>
<evidence type="ECO:0000313" key="2">
    <source>
        <dbReference type="Proteomes" id="UP000583266"/>
    </source>
</evidence>
<protein>
    <submittedName>
        <fullName evidence="1">Uncharacterized protein</fullName>
    </submittedName>
</protein>
<gene>
    <name evidence="1" type="ORF">HHL17_26885</name>
</gene>